<evidence type="ECO:0000313" key="5">
    <source>
        <dbReference type="Proteomes" id="UP000603708"/>
    </source>
</evidence>
<dbReference type="InterPro" id="IPR006015">
    <property type="entry name" value="Universal_stress_UspA"/>
</dbReference>
<reference evidence="4" key="1">
    <citation type="journal article" date="2014" name="Int. J. Syst. Evol. Microbiol.">
        <title>Complete genome sequence of Corynebacterium casei LMG S-19264T (=DSM 44701T), isolated from a smear-ripened cheese.</title>
        <authorList>
            <consortium name="US DOE Joint Genome Institute (JGI-PGF)"/>
            <person name="Walter F."/>
            <person name="Albersmeier A."/>
            <person name="Kalinowski J."/>
            <person name="Ruckert C."/>
        </authorList>
    </citation>
    <scope>NUCLEOTIDE SEQUENCE</scope>
    <source>
        <strain evidence="4">JCM 5069</strain>
    </source>
</reference>
<dbReference type="InterPro" id="IPR014729">
    <property type="entry name" value="Rossmann-like_a/b/a_fold"/>
</dbReference>
<feature type="compositionally biased region" description="Gly residues" evidence="2">
    <location>
        <begin position="222"/>
        <end position="231"/>
    </location>
</feature>
<comment type="similarity">
    <text evidence="1">Belongs to the universal stress protein A family.</text>
</comment>
<name>A0A919GG44_9ACTN</name>
<dbReference type="Pfam" id="PF00582">
    <property type="entry name" value="Usp"/>
    <property type="match status" value="2"/>
</dbReference>
<dbReference type="Proteomes" id="UP000603708">
    <property type="component" value="Unassembled WGS sequence"/>
</dbReference>
<dbReference type="InterPro" id="IPR006016">
    <property type="entry name" value="UspA"/>
</dbReference>
<dbReference type="SUPFAM" id="SSF52402">
    <property type="entry name" value="Adenine nucleotide alpha hydrolases-like"/>
    <property type="match status" value="2"/>
</dbReference>
<evidence type="ECO:0000256" key="1">
    <source>
        <dbReference type="ARBA" id="ARBA00008791"/>
    </source>
</evidence>
<dbReference type="PANTHER" id="PTHR46268">
    <property type="entry name" value="STRESS RESPONSE PROTEIN NHAX"/>
    <property type="match status" value="1"/>
</dbReference>
<comment type="caution">
    <text evidence="4">The sequence shown here is derived from an EMBL/GenBank/DDBJ whole genome shotgun (WGS) entry which is preliminary data.</text>
</comment>
<reference evidence="4" key="2">
    <citation type="submission" date="2020-09" db="EMBL/GenBank/DDBJ databases">
        <authorList>
            <person name="Sun Q."/>
            <person name="Ohkuma M."/>
        </authorList>
    </citation>
    <scope>NUCLEOTIDE SEQUENCE</scope>
    <source>
        <strain evidence="4">JCM 5069</strain>
    </source>
</reference>
<feature type="region of interest" description="Disordered" evidence="2">
    <location>
        <begin position="202"/>
        <end position="231"/>
    </location>
</feature>
<dbReference type="Gene3D" id="3.40.50.620">
    <property type="entry name" value="HUPs"/>
    <property type="match status" value="2"/>
</dbReference>
<organism evidence="4 5">
    <name type="scientific">Streptomyces sulfonofaciens</name>
    <dbReference type="NCBI Taxonomy" id="68272"/>
    <lineage>
        <taxon>Bacteria</taxon>
        <taxon>Bacillati</taxon>
        <taxon>Actinomycetota</taxon>
        <taxon>Actinomycetes</taxon>
        <taxon>Kitasatosporales</taxon>
        <taxon>Streptomycetaceae</taxon>
        <taxon>Streptomyces</taxon>
    </lineage>
</organism>
<dbReference type="PANTHER" id="PTHR46268:SF6">
    <property type="entry name" value="UNIVERSAL STRESS PROTEIN UP12"/>
    <property type="match status" value="1"/>
</dbReference>
<feature type="domain" description="UspA" evidence="3">
    <location>
        <begin position="166"/>
        <end position="305"/>
    </location>
</feature>
<evidence type="ECO:0000313" key="4">
    <source>
        <dbReference type="EMBL" id="GHH83429.1"/>
    </source>
</evidence>
<feature type="domain" description="UspA" evidence="3">
    <location>
        <begin position="1"/>
        <end position="142"/>
    </location>
</feature>
<evidence type="ECO:0000259" key="3">
    <source>
        <dbReference type="Pfam" id="PF00582"/>
    </source>
</evidence>
<keyword evidence="5" id="KW-1185">Reference proteome</keyword>
<gene>
    <name evidence="4" type="ORF">GCM10018793_45490</name>
</gene>
<dbReference type="AlphaFoldDB" id="A0A919GG44"/>
<proteinExistence type="inferred from homology"/>
<dbReference type="RefSeq" id="WP_189934957.1">
    <property type="nucleotide sequence ID" value="NZ_BNCD01000014.1"/>
</dbReference>
<sequence>MTRSVVAGLDGSRESRVAAEWAADEALLRDLPLRLVHAWVWQPYAFAPPATVPSSPAGAGGRGGRAEPLLDAVRDDLARRHAGLRVRREQVAGQPVTALVDAAQEAELLVLGARRLSMVAGFLVGSVALAAVARCTRPVVLVGEHGPGGKAPDGTGDVANALPAGYRDVVLGLDARSPAGPPIAFAFQAAAVRGARLRVVHGGAPPAPDGDENGLVRPRGAQAGGQRSGGGVAEVLRPWSEDFPGVEVAEQPVVGKVASHLVDASRGAALLVVGRRNRRLSAGGHIGSVTHMVLHHSDAPVAVVPHD</sequence>
<accession>A0A919GG44</accession>
<evidence type="ECO:0000256" key="2">
    <source>
        <dbReference type="SAM" id="MobiDB-lite"/>
    </source>
</evidence>
<dbReference type="EMBL" id="BNCD01000014">
    <property type="protein sequence ID" value="GHH83429.1"/>
    <property type="molecule type" value="Genomic_DNA"/>
</dbReference>
<dbReference type="PRINTS" id="PR01438">
    <property type="entry name" value="UNVRSLSTRESS"/>
</dbReference>
<protein>
    <submittedName>
        <fullName evidence="4">Stress-inducible protein</fullName>
    </submittedName>
</protein>